<dbReference type="InterPro" id="IPR008020">
    <property type="entry name" value="G8P"/>
</dbReference>
<dbReference type="Gene3D" id="1.20.5.230">
    <property type="match status" value="1"/>
</dbReference>
<evidence type="ECO:0000313" key="3">
    <source>
        <dbReference type="EMBL" id="SEB17904.1"/>
    </source>
</evidence>
<organism evidence="3 4">
    <name type="scientific">Marinobacterium iners DSM 11526</name>
    <dbReference type="NCBI Taxonomy" id="1122198"/>
    <lineage>
        <taxon>Bacteria</taxon>
        <taxon>Pseudomonadati</taxon>
        <taxon>Pseudomonadota</taxon>
        <taxon>Gammaproteobacteria</taxon>
        <taxon>Oceanospirillales</taxon>
        <taxon>Oceanospirillaceae</taxon>
        <taxon>Marinobacterium</taxon>
    </lineage>
</organism>
<sequence>MKNVFKKVGYGLSTAAAFVGAQAQAAIDVTAVGTEIEAAGNAASSTGTYVIAAVAAVCGVGLIIGLIRRI</sequence>
<gene>
    <name evidence="3" type="ORF">SAMN02745729_13124</name>
</gene>
<keyword evidence="1" id="KW-0812">Transmembrane</keyword>
<reference evidence="4" key="1">
    <citation type="submission" date="2016-10" db="EMBL/GenBank/DDBJ databases">
        <authorList>
            <person name="Varghese N."/>
            <person name="Submissions S."/>
        </authorList>
    </citation>
    <scope>NUCLEOTIDE SEQUENCE [LARGE SCALE GENOMIC DNA]</scope>
    <source>
        <strain evidence="4">DSM 11526</strain>
    </source>
</reference>
<accession>A0A1H4H7Y8</accession>
<proteinExistence type="predicted"/>
<dbReference type="RefSeq" id="WP_091828194.1">
    <property type="nucleotide sequence ID" value="NZ_FNRJ01000031.1"/>
</dbReference>
<keyword evidence="1" id="KW-0472">Membrane</keyword>
<keyword evidence="1" id="KW-1133">Transmembrane helix</keyword>
<evidence type="ECO:0000313" key="4">
    <source>
        <dbReference type="Proteomes" id="UP000242469"/>
    </source>
</evidence>
<protein>
    <recommendedName>
        <fullName evidence="5">Bacteriophage coat protein B</fullName>
    </recommendedName>
</protein>
<feature type="chain" id="PRO_5017417807" description="Bacteriophage coat protein B" evidence="2">
    <location>
        <begin position="26"/>
        <end position="70"/>
    </location>
</feature>
<feature type="signal peptide" evidence="2">
    <location>
        <begin position="1"/>
        <end position="25"/>
    </location>
</feature>
<dbReference type="AlphaFoldDB" id="A0A1H4H7Y8"/>
<dbReference type="Pfam" id="PF05356">
    <property type="entry name" value="Phage_Coat_B"/>
    <property type="match status" value="1"/>
</dbReference>
<evidence type="ECO:0000256" key="1">
    <source>
        <dbReference type="SAM" id="Phobius"/>
    </source>
</evidence>
<feature type="transmembrane region" description="Helical" evidence="1">
    <location>
        <begin position="49"/>
        <end position="67"/>
    </location>
</feature>
<dbReference type="STRING" id="1122198.SAMN02745729_13124"/>
<keyword evidence="4" id="KW-1185">Reference proteome</keyword>
<evidence type="ECO:0000256" key="2">
    <source>
        <dbReference type="SAM" id="SignalP"/>
    </source>
</evidence>
<name>A0A1H4H7Y8_9GAMM</name>
<keyword evidence="2" id="KW-0732">Signal</keyword>
<evidence type="ECO:0008006" key="5">
    <source>
        <dbReference type="Google" id="ProtNLM"/>
    </source>
</evidence>
<dbReference type="EMBL" id="FNRJ01000031">
    <property type="protein sequence ID" value="SEB17904.1"/>
    <property type="molecule type" value="Genomic_DNA"/>
</dbReference>
<dbReference type="Proteomes" id="UP000242469">
    <property type="component" value="Unassembled WGS sequence"/>
</dbReference>